<organism evidence="2 3">
    <name type="scientific">Winogradskyella sediminis</name>
    <dbReference type="NCBI Taxonomy" id="1382466"/>
    <lineage>
        <taxon>Bacteria</taxon>
        <taxon>Pseudomonadati</taxon>
        <taxon>Bacteroidota</taxon>
        <taxon>Flavobacteriia</taxon>
        <taxon>Flavobacteriales</taxon>
        <taxon>Flavobacteriaceae</taxon>
        <taxon>Winogradskyella</taxon>
    </lineage>
</organism>
<evidence type="ECO:0000313" key="3">
    <source>
        <dbReference type="Proteomes" id="UP000198963"/>
    </source>
</evidence>
<keyword evidence="3" id="KW-1185">Reference proteome</keyword>
<evidence type="ECO:0000313" key="2">
    <source>
        <dbReference type="EMBL" id="SDS30445.1"/>
    </source>
</evidence>
<gene>
    <name evidence="2" type="ORF">SAMN04489797_1311</name>
</gene>
<dbReference type="EMBL" id="LT629774">
    <property type="protein sequence ID" value="SDS30445.1"/>
    <property type="molecule type" value="Genomic_DNA"/>
</dbReference>
<feature type="chain" id="PRO_5009258435" evidence="1">
    <location>
        <begin position="28"/>
        <end position="77"/>
    </location>
</feature>
<accession>A0A1H1R4D8</accession>
<keyword evidence="1" id="KW-0732">Signal</keyword>
<dbReference type="RefSeq" id="WP_092445441.1">
    <property type="nucleotide sequence ID" value="NZ_LT629774.1"/>
</dbReference>
<sequence>MKKRMFSLLAVVMFASSLMSVSPALKAQEGDDICYEIAGNYVDYLIVYDEDMLFDDTFLLDMYLETLLDCQYAWDDL</sequence>
<feature type="signal peptide" evidence="1">
    <location>
        <begin position="1"/>
        <end position="27"/>
    </location>
</feature>
<protein>
    <submittedName>
        <fullName evidence="2">Uncharacterized protein</fullName>
    </submittedName>
</protein>
<proteinExistence type="predicted"/>
<reference evidence="2 3" key="1">
    <citation type="submission" date="2016-10" db="EMBL/GenBank/DDBJ databases">
        <authorList>
            <person name="Varghese N."/>
            <person name="Submissions S."/>
        </authorList>
    </citation>
    <scope>NUCLEOTIDE SEQUENCE [LARGE SCALE GENOMIC DNA]</scope>
    <source>
        <strain evidence="2 3">RHA_55</strain>
    </source>
</reference>
<dbReference type="STRING" id="1249933.SAMN04489797_1311"/>
<dbReference type="AlphaFoldDB" id="A0A1H1R4D8"/>
<name>A0A1H1R4D8_9FLAO</name>
<dbReference type="Proteomes" id="UP000198963">
    <property type="component" value="Chromosome I"/>
</dbReference>
<evidence type="ECO:0000256" key="1">
    <source>
        <dbReference type="SAM" id="SignalP"/>
    </source>
</evidence>